<sequence>MWCPLHPMPKERAQSGESGHRILQGPTVRAFTSIYARNELIRARFTHQTQAGFLITACVMLGVLLSNLGASEPVMPVPEHHGLTTGQLRAHPGRFFLATGVASILGSLSGLSHSYWAMVAADTQAIPLMRQAANGGT</sequence>
<dbReference type="EMBL" id="FXAC01000032">
    <property type="protein sequence ID" value="SMF32559.1"/>
    <property type="molecule type" value="Genomic_DNA"/>
</dbReference>
<organism evidence="2 3">
    <name type="scientific">Kocuria marina subsp. indica</name>
    <dbReference type="NCBI Taxonomy" id="1049583"/>
    <lineage>
        <taxon>Bacteria</taxon>
        <taxon>Bacillati</taxon>
        <taxon>Actinomycetota</taxon>
        <taxon>Actinomycetes</taxon>
        <taxon>Micrococcales</taxon>
        <taxon>Micrococcaceae</taxon>
        <taxon>Kocuria</taxon>
    </lineage>
</organism>
<accession>A0A1X7EFD9</accession>
<dbReference type="Proteomes" id="UP000192929">
    <property type="component" value="Unassembled WGS sequence"/>
</dbReference>
<keyword evidence="3" id="KW-1185">Reference proteome</keyword>
<proteinExistence type="predicted"/>
<name>A0A1X7EFD9_9MICC</name>
<reference evidence="3" key="1">
    <citation type="submission" date="2017-04" db="EMBL/GenBank/DDBJ databases">
        <authorList>
            <person name="Varghese N."/>
            <person name="Submissions S."/>
        </authorList>
    </citation>
    <scope>NUCLEOTIDE SEQUENCE [LARGE SCALE GENOMIC DNA]</scope>
    <source>
        <strain evidence="3">NIO-1021</strain>
    </source>
</reference>
<feature type="transmembrane region" description="Helical" evidence="1">
    <location>
        <begin position="95"/>
        <end position="121"/>
    </location>
</feature>
<dbReference type="AlphaFoldDB" id="A0A1X7EFD9"/>
<gene>
    <name evidence="2" type="ORF">SAMN06296028_1327</name>
</gene>
<protein>
    <submittedName>
        <fullName evidence="2">Uncharacterized protein</fullName>
    </submittedName>
</protein>
<feature type="transmembrane region" description="Helical" evidence="1">
    <location>
        <begin position="51"/>
        <end position="70"/>
    </location>
</feature>
<keyword evidence="1" id="KW-1133">Transmembrane helix</keyword>
<keyword evidence="1" id="KW-0472">Membrane</keyword>
<evidence type="ECO:0000256" key="1">
    <source>
        <dbReference type="SAM" id="Phobius"/>
    </source>
</evidence>
<evidence type="ECO:0000313" key="2">
    <source>
        <dbReference type="EMBL" id="SMF32559.1"/>
    </source>
</evidence>
<evidence type="ECO:0000313" key="3">
    <source>
        <dbReference type="Proteomes" id="UP000192929"/>
    </source>
</evidence>
<keyword evidence="1" id="KW-0812">Transmembrane</keyword>